<dbReference type="FunFam" id="2.60.40.10:FF:000299">
    <property type="entry name" value="protogenin isoform X2"/>
    <property type="match status" value="1"/>
</dbReference>
<dbReference type="InterPro" id="IPR013783">
    <property type="entry name" value="Ig-like_fold"/>
</dbReference>
<evidence type="ECO:0008006" key="18">
    <source>
        <dbReference type="Google" id="ProtNLM"/>
    </source>
</evidence>
<dbReference type="FunFam" id="2.60.40.10:FF:000551">
    <property type="entry name" value="Protogenin A"/>
    <property type="match status" value="1"/>
</dbReference>
<protein>
    <recommendedName>
        <fullName evidence="18">Immunoglobulin superfamily DCC subclass member 4</fullName>
    </recommendedName>
</protein>
<feature type="compositionally biased region" description="Basic and acidic residues" evidence="12">
    <location>
        <begin position="1215"/>
        <end position="1237"/>
    </location>
</feature>
<evidence type="ECO:0000256" key="7">
    <source>
        <dbReference type="ARBA" id="ARBA00022989"/>
    </source>
</evidence>
<dbReference type="GO" id="GO:0005886">
    <property type="term" value="C:plasma membrane"/>
    <property type="evidence" value="ECO:0007669"/>
    <property type="project" value="UniProtKB-SubCell"/>
</dbReference>
<gene>
    <name evidence="16" type="ORF">GDO86_006487</name>
</gene>
<dbReference type="InterPro" id="IPR036116">
    <property type="entry name" value="FN3_sf"/>
</dbReference>
<feature type="compositionally biased region" description="Polar residues" evidence="12">
    <location>
        <begin position="968"/>
        <end position="986"/>
    </location>
</feature>
<evidence type="ECO:0000256" key="3">
    <source>
        <dbReference type="ARBA" id="ARBA00022475"/>
    </source>
</evidence>
<dbReference type="InterPro" id="IPR003961">
    <property type="entry name" value="FN3_dom"/>
</dbReference>
<keyword evidence="6" id="KW-0677">Repeat</keyword>
<dbReference type="SUPFAM" id="SSF48726">
    <property type="entry name" value="Immunoglobulin"/>
    <property type="match status" value="4"/>
</dbReference>
<keyword evidence="11" id="KW-0393">Immunoglobulin domain</keyword>
<dbReference type="PROSITE" id="PS50853">
    <property type="entry name" value="FN3"/>
    <property type="match status" value="5"/>
</dbReference>
<dbReference type="CDD" id="cd00063">
    <property type="entry name" value="FN3"/>
    <property type="match status" value="5"/>
</dbReference>
<dbReference type="FunFam" id="2.60.40.10:FF:000273">
    <property type="entry name" value="contactin-3 isoform X1"/>
    <property type="match status" value="1"/>
</dbReference>
<keyword evidence="7" id="KW-1133">Transmembrane helix</keyword>
<proteinExistence type="inferred from homology"/>
<evidence type="ECO:0000256" key="10">
    <source>
        <dbReference type="ARBA" id="ARBA00023180"/>
    </source>
</evidence>
<evidence type="ECO:0000256" key="12">
    <source>
        <dbReference type="SAM" id="MobiDB-lite"/>
    </source>
</evidence>
<evidence type="ECO:0000256" key="4">
    <source>
        <dbReference type="ARBA" id="ARBA00022692"/>
    </source>
</evidence>
<name>A0A8T2JBA7_9PIPI</name>
<feature type="region of interest" description="Disordered" evidence="12">
    <location>
        <begin position="1215"/>
        <end position="1271"/>
    </location>
</feature>
<keyword evidence="9" id="KW-1015">Disulfide bond</keyword>
<evidence type="ECO:0000256" key="13">
    <source>
        <dbReference type="SAM" id="SignalP"/>
    </source>
</evidence>
<dbReference type="Pfam" id="PF00041">
    <property type="entry name" value="fn3"/>
    <property type="match status" value="5"/>
</dbReference>
<feature type="chain" id="PRO_5035728391" description="Immunoglobulin superfamily DCC subclass member 4" evidence="13">
    <location>
        <begin position="24"/>
        <end position="1279"/>
    </location>
</feature>
<keyword evidence="17" id="KW-1185">Reference proteome</keyword>
<feature type="domain" description="Ig-like" evidence="14">
    <location>
        <begin position="46"/>
        <end position="121"/>
    </location>
</feature>
<dbReference type="SUPFAM" id="SSF49265">
    <property type="entry name" value="Fibronectin type III"/>
    <property type="match status" value="3"/>
</dbReference>
<evidence type="ECO:0000256" key="9">
    <source>
        <dbReference type="ARBA" id="ARBA00023157"/>
    </source>
</evidence>
<dbReference type="InterPro" id="IPR036179">
    <property type="entry name" value="Ig-like_dom_sf"/>
</dbReference>
<comment type="subcellular location">
    <subcellularLocation>
        <location evidence="1">Cell membrane</location>
        <topology evidence="1">Single-pass type I membrane protein</topology>
    </subcellularLocation>
</comment>
<evidence type="ECO:0000259" key="14">
    <source>
        <dbReference type="PROSITE" id="PS50835"/>
    </source>
</evidence>
<keyword evidence="5 13" id="KW-0732">Signal</keyword>
<keyword evidence="3" id="KW-1003">Cell membrane</keyword>
<evidence type="ECO:0000256" key="6">
    <source>
        <dbReference type="ARBA" id="ARBA00022737"/>
    </source>
</evidence>
<dbReference type="FunFam" id="2.60.40.10:FF:000759">
    <property type="entry name" value="Immunoglobulin superfamily DCC subclass member 4"/>
    <property type="match status" value="1"/>
</dbReference>
<feature type="domain" description="Fibronectin type-III" evidence="15">
    <location>
        <begin position="607"/>
        <end position="712"/>
    </location>
</feature>
<dbReference type="AlphaFoldDB" id="A0A8T2JBA7"/>
<dbReference type="SMART" id="SM00060">
    <property type="entry name" value="FN3"/>
    <property type="match status" value="5"/>
</dbReference>
<keyword evidence="4" id="KW-0812">Transmembrane</keyword>
<feature type="domain" description="Fibronectin type-III" evidence="15">
    <location>
        <begin position="822"/>
        <end position="921"/>
    </location>
</feature>
<feature type="region of interest" description="Disordered" evidence="12">
    <location>
        <begin position="955"/>
        <end position="990"/>
    </location>
</feature>
<feature type="domain" description="Ig-like" evidence="14">
    <location>
        <begin position="312"/>
        <end position="399"/>
    </location>
</feature>
<dbReference type="EMBL" id="JAACNH010000006">
    <property type="protein sequence ID" value="KAG8440764.1"/>
    <property type="molecule type" value="Genomic_DNA"/>
</dbReference>
<accession>A0A8T2JBA7</accession>
<dbReference type="InterPro" id="IPR007110">
    <property type="entry name" value="Ig-like_dom"/>
</dbReference>
<dbReference type="PANTHER" id="PTHR44170">
    <property type="entry name" value="PROTEIN SIDEKICK"/>
    <property type="match status" value="1"/>
</dbReference>
<evidence type="ECO:0000256" key="8">
    <source>
        <dbReference type="ARBA" id="ARBA00023136"/>
    </source>
</evidence>
<feature type="compositionally biased region" description="Polar residues" evidence="12">
    <location>
        <begin position="1262"/>
        <end position="1271"/>
    </location>
</feature>
<evidence type="ECO:0000259" key="15">
    <source>
        <dbReference type="PROSITE" id="PS50853"/>
    </source>
</evidence>
<dbReference type="Pfam" id="PF07679">
    <property type="entry name" value="I-set"/>
    <property type="match status" value="2"/>
</dbReference>
<keyword evidence="10" id="KW-0325">Glycoprotein</keyword>
<dbReference type="SMART" id="SM00409">
    <property type="entry name" value="IG"/>
    <property type="match status" value="4"/>
</dbReference>
<feature type="region of interest" description="Disordered" evidence="12">
    <location>
        <begin position="1022"/>
        <end position="1041"/>
    </location>
</feature>
<dbReference type="SMART" id="SM00408">
    <property type="entry name" value="IGc2"/>
    <property type="match status" value="4"/>
</dbReference>
<evidence type="ECO:0000256" key="1">
    <source>
        <dbReference type="ARBA" id="ARBA00004251"/>
    </source>
</evidence>
<organism evidence="16 17">
    <name type="scientific">Hymenochirus boettgeri</name>
    <name type="common">Congo dwarf clawed frog</name>
    <dbReference type="NCBI Taxonomy" id="247094"/>
    <lineage>
        <taxon>Eukaryota</taxon>
        <taxon>Metazoa</taxon>
        <taxon>Chordata</taxon>
        <taxon>Craniata</taxon>
        <taxon>Vertebrata</taxon>
        <taxon>Euteleostomi</taxon>
        <taxon>Amphibia</taxon>
        <taxon>Batrachia</taxon>
        <taxon>Anura</taxon>
        <taxon>Pipoidea</taxon>
        <taxon>Pipidae</taxon>
        <taxon>Pipinae</taxon>
        <taxon>Hymenochirus</taxon>
    </lineage>
</organism>
<dbReference type="Gene3D" id="2.60.40.10">
    <property type="entry name" value="Immunoglobulins"/>
    <property type="match status" value="9"/>
</dbReference>
<evidence type="ECO:0000256" key="2">
    <source>
        <dbReference type="ARBA" id="ARBA00009588"/>
    </source>
</evidence>
<dbReference type="InterPro" id="IPR003599">
    <property type="entry name" value="Ig_sub"/>
</dbReference>
<feature type="domain" description="Fibronectin type-III" evidence="15">
    <location>
        <begin position="724"/>
        <end position="817"/>
    </location>
</feature>
<dbReference type="PANTHER" id="PTHR44170:SF5">
    <property type="entry name" value="IMMUNOGLOBULIN SUPERFAMILY DCC SUBCLASS MEMBER 4"/>
    <property type="match status" value="1"/>
</dbReference>
<dbReference type="Pfam" id="PF13927">
    <property type="entry name" value="Ig_3"/>
    <property type="match status" value="1"/>
</dbReference>
<feature type="domain" description="Fibronectin type-III" evidence="15">
    <location>
        <begin position="506"/>
        <end position="599"/>
    </location>
</feature>
<dbReference type="PROSITE" id="PS50835">
    <property type="entry name" value="IG_LIKE"/>
    <property type="match status" value="4"/>
</dbReference>
<dbReference type="InterPro" id="IPR003598">
    <property type="entry name" value="Ig_sub2"/>
</dbReference>
<evidence type="ECO:0000313" key="17">
    <source>
        <dbReference type="Proteomes" id="UP000812440"/>
    </source>
</evidence>
<sequence>MALGRLCVLWGLHWAGCVLVVAARETIWLDLSCSTNQTHAVLLPDQDAVLHCELGSKEGPNNVTWWKDGSQVNTGEALSILPNGSLFISQNGKDNTDGRYICTTQDSFGSLMGRTGTLRLASFPSFHQQPESQSVMMNALARFECGVSGLPPPQITWQKNQDPIPTEPRFFTLPSGVLQISVVQKDDEGLYRCVATNELRTSYSSEAYLSVQQDVKTVEELKITKAPQNLTVEVGESAILECVAEGSTIPLVSWIRQDGKPISSDIILLGESNLLVPQAQPHHSGVYVCRANKSHTRHFVFAAAQLHVLAHPVITQPPETITRARAGTARFTCRAEGEPEPTIYWLKNGQPLLSNGRVRLQPWGSLVITQIALEDVGYYQCVAENGFGSSCATAKLYVTVQDGLPGPPQALKTVKVSSRGVTVTWEQPENNWESVIGFSLHYTKTGGADNMEYQFAVNNDTTELHVRDLEPGTKYTFYVVAYSQQGASSASQSVVVQTLDDVPAAAPSLSLSSDSPSHLHLNWQPLPPELSHGQVVKYRIEYGTQMEGAISSLEVSGNETQVTLSPVQPNRMYKVRISAGTTAGYGVSSNWIQHHSLDRSSQTQALSPMHLKVNAHTDSLSLSWQVPQSEFQISGFRLYYRMVCPAMDLGVSCQQQERWDMTPIKLKKKRRQYEITQLAPGQLYQVKLVAFIKNQEGQTATWEGRTRQISSSETDLTQRIPPLPPSHIEVEPNSSTSVWVRWRRPVFITSKIVNYTVRCKLWGVKNASLVSYHSSVYEEIQISGLKPYTKYEFAVQSNGVGIDGPYSNTVEKTTLPDRPSTPPTDLVLQPVSQFSIQVHWRPPMESNGIIIQYLVLYSSNRSHPDEIWNSLIREGNVFSTEVHGLQGGTKYFFKMGAKTVSGWGPYSNVLEVQTFTPTLPEALDVNSVTGIIVGVCLCLLCLLLCMCASFQQGKQRDTGSDLAPRSSRGPTSYQRARQGSCSQNHGQDSHELETLMPTKQEDTPSLPVPEVTNLIGGQGLVTAPQSEDKNQQKIKPSWNGSVTQNWANHITSYTESITGDHPSAANGSANPLSTGSLRMNLHDFSYEPFKVIIVNTQFTTVHTTAIPPVDVGRSHRNASQNQVEADVIVHSDFSASEMSGNCAGLDSEEEEGDLNMDQEKYTNGTPAIVPSPPVQALELDQKQDWSEQELIPAPTDRTAESMALKNPLLINGFHRGVDSQDIHPTENSERGDTHTEGPTHVLKAPQDLALSNTHTPVHPSSPDRQCNDSVNTNECVCLN</sequence>
<feature type="signal peptide" evidence="13">
    <location>
        <begin position="1"/>
        <end position="23"/>
    </location>
</feature>
<dbReference type="CDD" id="cd00096">
    <property type="entry name" value="Ig"/>
    <property type="match status" value="1"/>
</dbReference>
<reference evidence="16" key="1">
    <citation type="thesis" date="2020" institute="ProQuest LLC" country="789 East Eisenhower Parkway, Ann Arbor, MI, USA">
        <title>Comparative Genomics and Chromosome Evolution.</title>
        <authorList>
            <person name="Mudd A.B."/>
        </authorList>
    </citation>
    <scope>NUCLEOTIDE SEQUENCE</scope>
    <source>
        <strain evidence="16">Female2</strain>
        <tissue evidence="16">Blood</tissue>
    </source>
</reference>
<dbReference type="GO" id="GO:0098609">
    <property type="term" value="P:cell-cell adhesion"/>
    <property type="evidence" value="ECO:0007669"/>
    <property type="project" value="TreeGrafter"/>
</dbReference>
<keyword evidence="8" id="KW-0472">Membrane</keyword>
<dbReference type="Proteomes" id="UP000812440">
    <property type="component" value="Chromosome 3"/>
</dbReference>
<comment type="similarity">
    <text evidence="2">Belongs to the immunoglobulin superfamily. DCC family.</text>
</comment>
<dbReference type="OrthoDB" id="6266590at2759"/>
<evidence type="ECO:0000256" key="5">
    <source>
        <dbReference type="ARBA" id="ARBA00022729"/>
    </source>
</evidence>
<feature type="domain" description="Ig-like" evidence="14">
    <location>
        <begin position="124"/>
        <end position="210"/>
    </location>
</feature>
<comment type="caution">
    <text evidence="16">The sequence shown here is derived from an EMBL/GenBank/DDBJ whole genome shotgun (WGS) entry which is preliminary data.</text>
</comment>
<feature type="domain" description="Ig-like" evidence="14">
    <location>
        <begin position="221"/>
        <end position="300"/>
    </location>
</feature>
<evidence type="ECO:0000313" key="16">
    <source>
        <dbReference type="EMBL" id="KAG8440764.1"/>
    </source>
</evidence>
<dbReference type="InterPro" id="IPR013098">
    <property type="entry name" value="Ig_I-set"/>
</dbReference>
<feature type="domain" description="Fibronectin type-III" evidence="15">
    <location>
        <begin position="407"/>
        <end position="501"/>
    </location>
</feature>
<evidence type="ECO:0000256" key="11">
    <source>
        <dbReference type="ARBA" id="ARBA00023319"/>
    </source>
</evidence>